<evidence type="ECO:0000313" key="4">
    <source>
        <dbReference type="Proteomes" id="UP000053989"/>
    </source>
</evidence>
<keyword evidence="1" id="KW-0175">Coiled coil</keyword>
<feature type="compositionally biased region" description="Polar residues" evidence="2">
    <location>
        <begin position="980"/>
        <end position="1019"/>
    </location>
</feature>
<protein>
    <submittedName>
        <fullName evidence="3">Uncharacterized protein</fullName>
    </submittedName>
</protein>
<proteinExistence type="predicted"/>
<feature type="coiled-coil region" evidence="1">
    <location>
        <begin position="499"/>
        <end position="574"/>
    </location>
</feature>
<evidence type="ECO:0000313" key="3">
    <source>
        <dbReference type="EMBL" id="KIM67748.1"/>
    </source>
</evidence>
<evidence type="ECO:0000256" key="1">
    <source>
        <dbReference type="SAM" id="Coils"/>
    </source>
</evidence>
<feature type="compositionally biased region" description="Polar residues" evidence="2">
    <location>
        <begin position="661"/>
        <end position="673"/>
    </location>
</feature>
<gene>
    <name evidence="3" type="ORF">SCLCIDRAFT_107320</name>
</gene>
<organism evidence="3 4">
    <name type="scientific">Scleroderma citrinum Foug A</name>
    <dbReference type="NCBI Taxonomy" id="1036808"/>
    <lineage>
        <taxon>Eukaryota</taxon>
        <taxon>Fungi</taxon>
        <taxon>Dikarya</taxon>
        <taxon>Basidiomycota</taxon>
        <taxon>Agaricomycotina</taxon>
        <taxon>Agaricomycetes</taxon>
        <taxon>Agaricomycetidae</taxon>
        <taxon>Boletales</taxon>
        <taxon>Sclerodermatineae</taxon>
        <taxon>Sclerodermataceae</taxon>
        <taxon>Scleroderma</taxon>
    </lineage>
</organism>
<dbReference type="HOGENOM" id="CLU_004656_0_0_1"/>
<dbReference type="EMBL" id="KN822011">
    <property type="protein sequence ID" value="KIM67748.1"/>
    <property type="molecule type" value="Genomic_DNA"/>
</dbReference>
<feature type="coiled-coil region" evidence="1">
    <location>
        <begin position="436"/>
        <end position="470"/>
    </location>
</feature>
<feature type="compositionally biased region" description="Acidic residues" evidence="2">
    <location>
        <begin position="210"/>
        <end position="221"/>
    </location>
</feature>
<feature type="region of interest" description="Disordered" evidence="2">
    <location>
        <begin position="157"/>
        <end position="176"/>
    </location>
</feature>
<feature type="region of interest" description="Disordered" evidence="2">
    <location>
        <begin position="263"/>
        <end position="282"/>
    </location>
</feature>
<feature type="compositionally biased region" description="Low complexity" evidence="2">
    <location>
        <begin position="268"/>
        <end position="282"/>
    </location>
</feature>
<name>A0A0C3A257_9AGAM</name>
<accession>A0A0C3A257</accession>
<reference evidence="3 4" key="1">
    <citation type="submission" date="2014-04" db="EMBL/GenBank/DDBJ databases">
        <authorList>
            <consortium name="DOE Joint Genome Institute"/>
            <person name="Kuo A."/>
            <person name="Kohler A."/>
            <person name="Nagy L.G."/>
            <person name="Floudas D."/>
            <person name="Copeland A."/>
            <person name="Barry K.W."/>
            <person name="Cichocki N."/>
            <person name="Veneault-Fourrey C."/>
            <person name="LaButti K."/>
            <person name="Lindquist E.A."/>
            <person name="Lipzen A."/>
            <person name="Lundell T."/>
            <person name="Morin E."/>
            <person name="Murat C."/>
            <person name="Sun H."/>
            <person name="Tunlid A."/>
            <person name="Henrissat B."/>
            <person name="Grigoriev I.V."/>
            <person name="Hibbett D.S."/>
            <person name="Martin F."/>
            <person name="Nordberg H.P."/>
            <person name="Cantor M.N."/>
            <person name="Hua S.X."/>
        </authorList>
    </citation>
    <scope>NUCLEOTIDE SEQUENCE [LARGE SCALE GENOMIC DNA]</scope>
    <source>
        <strain evidence="3 4">Foug A</strain>
    </source>
</reference>
<feature type="compositionally biased region" description="Acidic residues" evidence="2">
    <location>
        <begin position="637"/>
        <end position="660"/>
    </location>
</feature>
<evidence type="ECO:0000256" key="2">
    <source>
        <dbReference type="SAM" id="MobiDB-lite"/>
    </source>
</evidence>
<feature type="region of interest" description="Disordered" evidence="2">
    <location>
        <begin position="844"/>
        <end position="1019"/>
    </location>
</feature>
<sequence length="1019" mass="110284">MDHTLDVSTKPQDTETAAKLRIESFKMGGGAPAHTLSKLTKHSHGRSHSRNNSISSLSLSASAPAIPSPDFSLNTNVLSNGPLSTRNSHHRRRSSVSTRRESAELMGVSLPDLPAVHSDDNINLGDRDSIRRRALLALEGKPDLAFSKVEIPDITSPDTTKTFEFPTKPSFPPGSGMNNHAVSGLVGKRDSFGKMFGPTSVAKDQLQTLVEEEEEEEEESNDQAPQEPVEVSPPAKPVDSKTYRTRPASLNLRTLSLVNGSVVGSTGGLPTPSSTPSPRIGGLRSLTLTGGSGSYSSPNMTTHFDSFSQFSSVPRSSIGDKKHSISDTSSTSDVCLKKRSSISYKRSVDFIPRDMVSLPTPEMTPTTDRRFSTSSDQSTLVEQPLTAAEQHFLFRSHNVLLSRITELERTLRKRSSLYSRPVSYSSEVSVGSSEPSDEMLQLISDLKAERDELKRDVEGWRMRVADADKQVSVLAKRIEVERRDAWVARSRLGLLEVEKTRLEKALDDKAAALDQALAQNANLTHERDTLKEGVNRLNARLQDADAAIDECIHLRATLEQERECRRELERLMDDAGLLETPTIFHPVNGTRKPDLSSQPYGSPRGLGFRSVDSESSTTEVESLDDSFTKAELTLDVVTEEDLSDEEEDALAGYEDADDSDLSFQSPGASSVGSSDELDLKANACLTLDDASKRPDSFSVPTKPTHGSRASLSKTWTFPRGSSFAPVKKDDEIDRFFGCLDDIDVSPPLGSEERTKGVFASAFCRSADDEDELPPFILPSDVGTVIDVPVMRSLQVVLEEDEEASDESDDEFVGEEVDGGIRFIFNPPPTISITPPQICVTPPSAVVSPPVSVESSPSRSLPGKPAPLFGPYDDEDTSVPFQFPQIQTQTKPRAPNTPAAVPSPAHSDSPRPFSRASMSPSSIPRATSLRSFSPPTQVTPSKSSGGLKGIPFPKCSFVTPPSKKGGNAPTFIPQPKPSPTAAAQSTPTKPRISSVQKTKGPSSHSNGSVKPQPKSSMSTP</sequence>
<dbReference type="OrthoDB" id="2528184at2759"/>
<feature type="region of interest" description="Disordered" evidence="2">
    <location>
        <begin position="79"/>
        <end position="101"/>
    </location>
</feature>
<keyword evidence="4" id="KW-1185">Reference proteome</keyword>
<feature type="compositionally biased region" description="Basic residues" evidence="2">
    <location>
        <begin position="39"/>
        <end position="49"/>
    </location>
</feature>
<dbReference type="STRING" id="1036808.A0A0C3A257"/>
<feature type="region of interest" description="Disordered" evidence="2">
    <location>
        <begin position="208"/>
        <end position="247"/>
    </location>
</feature>
<feature type="region of interest" description="Disordered" evidence="2">
    <location>
        <begin position="585"/>
        <end position="675"/>
    </location>
</feature>
<feature type="region of interest" description="Disordered" evidence="2">
    <location>
        <begin position="692"/>
        <end position="711"/>
    </location>
</feature>
<dbReference type="AlphaFoldDB" id="A0A0C3A257"/>
<feature type="region of interest" description="Disordered" evidence="2">
    <location>
        <begin position="25"/>
        <end position="56"/>
    </location>
</feature>
<feature type="region of interest" description="Disordered" evidence="2">
    <location>
        <begin position="356"/>
        <end position="375"/>
    </location>
</feature>
<reference evidence="4" key="2">
    <citation type="submission" date="2015-01" db="EMBL/GenBank/DDBJ databases">
        <title>Evolutionary Origins and Diversification of the Mycorrhizal Mutualists.</title>
        <authorList>
            <consortium name="DOE Joint Genome Institute"/>
            <consortium name="Mycorrhizal Genomics Consortium"/>
            <person name="Kohler A."/>
            <person name="Kuo A."/>
            <person name="Nagy L.G."/>
            <person name="Floudas D."/>
            <person name="Copeland A."/>
            <person name="Barry K.W."/>
            <person name="Cichocki N."/>
            <person name="Veneault-Fourrey C."/>
            <person name="LaButti K."/>
            <person name="Lindquist E.A."/>
            <person name="Lipzen A."/>
            <person name="Lundell T."/>
            <person name="Morin E."/>
            <person name="Murat C."/>
            <person name="Riley R."/>
            <person name="Ohm R."/>
            <person name="Sun H."/>
            <person name="Tunlid A."/>
            <person name="Henrissat B."/>
            <person name="Grigoriev I.V."/>
            <person name="Hibbett D.S."/>
            <person name="Martin F."/>
        </authorList>
    </citation>
    <scope>NUCLEOTIDE SEQUENCE [LARGE SCALE GENOMIC DNA]</scope>
    <source>
        <strain evidence="4">Foug A</strain>
    </source>
</reference>
<feature type="compositionally biased region" description="Low complexity" evidence="2">
    <location>
        <begin position="844"/>
        <end position="859"/>
    </location>
</feature>
<dbReference type="Proteomes" id="UP000053989">
    <property type="component" value="Unassembled WGS sequence"/>
</dbReference>
<dbReference type="InParanoid" id="A0A0C3A257"/>
<feature type="compositionally biased region" description="Polar residues" evidence="2">
    <location>
        <begin position="915"/>
        <end position="943"/>
    </location>
</feature>